<dbReference type="Gene3D" id="3.40.50.300">
    <property type="entry name" value="P-loop containing nucleotide triphosphate hydrolases"/>
    <property type="match status" value="1"/>
</dbReference>
<sequence length="241" mass="26069">MTTPPAGITVSGLTKRFGRRQVLHGVDLIARPSHVTGLLGPNGSGKSTTLRCLLGLYRSDSGTAHVEGRPYTQLRRPTTVVGSVLDPLAFDPATTGRRHLRVHAAMGGHPAHRVDDCLTELSMTSYADTPVGTWSTGMRQRLVLATALLGDPRVVVLDEPTNGLDPEGIRWIRELLRQMADDGRTVLVSTHVLAEIESILDVAVIVRDGRTVAEGDLDRLSEEWRADTLEDVYLATAGGRP</sequence>
<keyword evidence="2" id="KW-0813">Transport</keyword>
<dbReference type="Proteomes" id="UP000004367">
    <property type="component" value="Unassembled WGS sequence"/>
</dbReference>
<dbReference type="GO" id="GO:0005524">
    <property type="term" value="F:ATP binding"/>
    <property type="evidence" value="ECO:0007669"/>
    <property type="project" value="UniProtKB-KW"/>
</dbReference>
<accession>H5UR20</accession>
<dbReference type="RefSeq" id="WP_009482076.1">
    <property type="nucleotide sequence ID" value="NZ_BAFE01000047.1"/>
</dbReference>
<evidence type="ECO:0000259" key="5">
    <source>
        <dbReference type="PROSITE" id="PS50893"/>
    </source>
</evidence>
<dbReference type="PANTHER" id="PTHR43335">
    <property type="entry name" value="ABC TRANSPORTER, ATP-BINDING PROTEIN"/>
    <property type="match status" value="1"/>
</dbReference>
<evidence type="ECO:0000256" key="4">
    <source>
        <dbReference type="ARBA" id="ARBA00022840"/>
    </source>
</evidence>
<dbReference type="InterPro" id="IPR003439">
    <property type="entry name" value="ABC_transporter-like_ATP-bd"/>
</dbReference>
<keyword evidence="7" id="KW-1185">Reference proteome</keyword>
<name>H5UR20_9MICO</name>
<dbReference type="PANTHER" id="PTHR43335:SF4">
    <property type="entry name" value="ABC TRANSPORTER, ATP-BINDING PROTEIN"/>
    <property type="match status" value="1"/>
</dbReference>
<feature type="domain" description="ABC transporter" evidence="5">
    <location>
        <begin position="8"/>
        <end position="233"/>
    </location>
</feature>
<dbReference type="SMART" id="SM00382">
    <property type="entry name" value="AAA"/>
    <property type="match status" value="1"/>
</dbReference>
<dbReference type="EMBL" id="BAFE01000047">
    <property type="protein sequence ID" value="GAB48178.1"/>
    <property type="molecule type" value="Genomic_DNA"/>
</dbReference>
<evidence type="ECO:0000256" key="2">
    <source>
        <dbReference type="ARBA" id="ARBA00022448"/>
    </source>
</evidence>
<dbReference type="SUPFAM" id="SSF52540">
    <property type="entry name" value="P-loop containing nucleoside triphosphate hydrolases"/>
    <property type="match status" value="1"/>
</dbReference>
<dbReference type="InterPro" id="IPR003593">
    <property type="entry name" value="AAA+_ATPase"/>
</dbReference>
<dbReference type="AlphaFoldDB" id="H5UR20"/>
<reference evidence="6 7" key="1">
    <citation type="submission" date="2012-02" db="EMBL/GenBank/DDBJ databases">
        <title>Whole genome shotgun sequence of Mobilicoccus pelagius NBRC 104925.</title>
        <authorList>
            <person name="Yoshida Y."/>
            <person name="Hosoyama A."/>
            <person name="Tsuchikane K."/>
            <person name="Katsumata H."/>
            <person name="Yamazaki S."/>
            <person name="Fujita N."/>
        </authorList>
    </citation>
    <scope>NUCLEOTIDE SEQUENCE [LARGE SCALE GENOMIC DNA]</scope>
    <source>
        <strain evidence="6 7">NBRC 104925</strain>
    </source>
</reference>
<dbReference type="Pfam" id="PF00005">
    <property type="entry name" value="ABC_tran"/>
    <property type="match status" value="1"/>
</dbReference>
<comment type="caution">
    <text evidence="6">The sequence shown here is derived from an EMBL/GenBank/DDBJ whole genome shotgun (WGS) entry which is preliminary data.</text>
</comment>
<evidence type="ECO:0000256" key="3">
    <source>
        <dbReference type="ARBA" id="ARBA00022741"/>
    </source>
</evidence>
<dbReference type="InterPro" id="IPR027417">
    <property type="entry name" value="P-loop_NTPase"/>
</dbReference>
<keyword evidence="3" id="KW-0547">Nucleotide-binding</keyword>
<dbReference type="eggNOG" id="COG1131">
    <property type="taxonomic scope" value="Bacteria"/>
</dbReference>
<organism evidence="6 7">
    <name type="scientific">Mobilicoccus pelagius NBRC 104925</name>
    <dbReference type="NCBI Taxonomy" id="1089455"/>
    <lineage>
        <taxon>Bacteria</taxon>
        <taxon>Bacillati</taxon>
        <taxon>Actinomycetota</taxon>
        <taxon>Actinomycetes</taxon>
        <taxon>Micrococcales</taxon>
        <taxon>Dermatophilaceae</taxon>
        <taxon>Mobilicoccus</taxon>
    </lineage>
</organism>
<keyword evidence="4 6" id="KW-0067">ATP-binding</keyword>
<comment type="similarity">
    <text evidence="1">Belongs to the ABC transporter superfamily.</text>
</comment>
<proteinExistence type="inferred from homology"/>
<evidence type="ECO:0000313" key="7">
    <source>
        <dbReference type="Proteomes" id="UP000004367"/>
    </source>
</evidence>
<gene>
    <name evidence="6" type="ORF">MOPEL_067_00270</name>
</gene>
<dbReference type="GO" id="GO:0016887">
    <property type="term" value="F:ATP hydrolysis activity"/>
    <property type="evidence" value="ECO:0007669"/>
    <property type="project" value="InterPro"/>
</dbReference>
<evidence type="ECO:0000256" key="1">
    <source>
        <dbReference type="ARBA" id="ARBA00005417"/>
    </source>
</evidence>
<protein>
    <submittedName>
        <fullName evidence="6">Putative ABC transporter ATP-binding protein</fullName>
    </submittedName>
</protein>
<evidence type="ECO:0000313" key="6">
    <source>
        <dbReference type="EMBL" id="GAB48178.1"/>
    </source>
</evidence>
<dbReference type="STRING" id="1089455.MOPEL_067_00270"/>
<dbReference type="OrthoDB" id="9804819at2"/>
<dbReference type="PROSITE" id="PS50893">
    <property type="entry name" value="ABC_TRANSPORTER_2"/>
    <property type="match status" value="1"/>
</dbReference>